<evidence type="ECO:0000313" key="2">
    <source>
        <dbReference type="EMBL" id="OAK65923.1"/>
    </source>
</evidence>
<accession>A0AA91IC86</accession>
<protein>
    <recommendedName>
        <fullName evidence="4">Protein NO VEIN C-terminal domain-containing protein</fullName>
    </recommendedName>
</protein>
<organism evidence="2 3">
    <name type="scientific">Variovorax paradoxus</name>
    <dbReference type="NCBI Taxonomy" id="34073"/>
    <lineage>
        <taxon>Bacteria</taxon>
        <taxon>Pseudomonadati</taxon>
        <taxon>Pseudomonadota</taxon>
        <taxon>Betaproteobacteria</taxon>
        <taxon>Burkholderiales</taxon>
        <taxon>Comamonadaceae</taxon>
        <taxon>Variovorax</taxon>
    </lineage>
</organism>
<dbReference type="AlphaFoldDB" id="A0AA91IC86"/>
<gene>
    <name evidence="2" type="ORF">A3K87_09070</name>
</gene>
<evidence type="ECO:0000313" key="3">
    <source>
        <dbReference type="Proteomes" id="UP000077852"/>
    </source>
</evidence>
<proteinExistence type="predicted"/>
<reference evidence="2 3" key="1">
    <citation type="submission" date="2016-03" db="EMBL/GenBank/DDBJ databases">
        <title>Genome sequence of Variovorax paradoxus KB5.</title>
        <authorList>
            <person name="Jeong H."/>
            <person name="Hong C.E."/>
            <person name="Jo S.H."/>
            <person name="Park J.M."/>
        </authorList>
    </citation>
    <scope>NUCLEOTIDE SEQUENCE [LARGE SCALE GENOMIC DNA]</scope>
    <source>
        <strain evidence="2 3">KB5</strain>
    </source>
</reference>
<dbReference type="EMBL" id="LVHG01000027">
    <property type="protein sequence ID" value="OAK65923.1"/>
    <property type="molecule type" value="Genomic_DNA"/>
</dbReference>
<comment type="caution">
    <text evidence="2">The sequence shown here is derived from an EMBL/GenBank/DDBJ whole genome shotgun (WGS) entry which is preliminary data.</text>
</comment>
<evidence type="ECO:0000256" key="1">
    <source>
        <dbReference type="SAM" id="MobiDB-lite"/>
    </source>
</evidence>
<sequence length="308" mass="33621">MDKEVDPRVLTVIDEMRLSGPRLTPVEIVAKMGVFDARDKPFEHAWLATGDNIIATIWAEWVNVAANGRWFYLESLDVHHRAGGGERNAQQIQRAKDRLALLKRSYDSGSGFRAVVQTNRIAILEVESNKDAKVSTRVRDDDEWHVASWEPEHKLAVLVRGPSGWTPTDAEVQAARARGNVPQPISTTANAGAAGGGDNKASPEQVQAAALEYVVKHFTGYGYKAENMTGKGFDLEVSNAKGQTLLRVVVKGTAPGVPSFKLSKEENDCSVREPLWRLLVVTDAGSGVAQHKIYKPTEINSAPGFDPA</sequence>
<name>A0AA91IC86_VARPD</name>
<dbReference type="RefSeq" id="WP_081266519.1">
    <property type="nucleotide sequence ID" value="NZ_LVHG01000027.1"/>
</dbReference>
<evidence type="ECO:0008006" key="4">
    <source>
        <dbReference type="Google" id="ProtNLM"/>
    </source>
</evidence>
<feature type="region of interest" description="Disordered" evidence="1">
    <location>
        <begin position="182"/>
        <end position="201"/>
    </location>
</feature>
<dbReference type="Proteomes" id="UP000077852">
    <property type="component" value="Unassembled WGS sequence"/>
</dbReference>